<dbReference type="Gene3D" id="1.20.1640.10">
    <property type="entry name" value="Multidrug efflux transporter AcrB transmembrane domain"/>
    <property type="match status" value="2"/>
</dbReference>
<dbReference type="SUPFAM" id="SSF82866">
    <property type="entry name" value="Multidrug efflux transporter AcrB transmembrane domain"/>
    <property type="match status" value="2"/>
</dbReference>
<evidence type="ECO:0000259" key="8">
    <source>
        <dbReference type="PROSITE" id="PS50156"/>
    </source>
</evidence>
<dbReference type="PANTHER" id="PTHR33406">
    <property type="entry name" value="MEMBRANE PROTEIN MJ1562-RELATED"/>
    <property type="match status" value="1"/>
</dbReference>
<dbReference type="SUPFAM" id="SSF58104">
    <property type="entry name" value="Methyl-accepting chemotaxis protein (MCP) signaling domain"/>
    <property type="match status" value="1"/>
</dbReference>
<comment type="subcellular location">
    <subcellularLocation>
        <location evidence="1">Cell membrane</location>
        <topology evidence="1">Multi-pass membrane protein</topology>
    </subcellularLocation>
</comment>
<dbReference type="PROSITE" id="PS50156">
    <property type="entry name" value="SSD"/>
    <property type="match status" value="1"/>
</dbReference>
<organism evidence="9 10">
    <name type="scientific">Limosilactobacillus albertensis</name>
    <dbReference type="NCBI Taxonomy" id="2759752"/>
    <lineage>
        <taxon>Bacteria</taxon>
        <taxon>Bacillati</taxon>
        <taxon>Bacillota</taxon>
        <taxon>Bacilli</taxon>
        <taxon>Lactobacillales</taxon>
        <taxon>Lactobacillaceae</taxon>
        <taxon>Limosilactobacillus</taxon>
    </lineage>
</organism>
<dbReference type="EMBL" id="JACIVD010000077">
    <property type="protein sequence ID" value="MBB1124571.1"/>
    <property type="molecule type" value="Genomic_DNA"/>
</dbReference>
<feature type="transmembrane region" description="Helical" evidence="7">
    <location>
        <begin position="843"/>
        <end position="863"/>
    </location>
</feature>
<keyword evidence="6 7" id="KW-0472">Membrane</keyword>
<feature type="transmembrane region" description="Helical" evidence="7">
    <location>
        <begin position="875"/>
        <end position="897"/>
    </location>
</feature>
<evidence type="ECO:0000256" key="1">
    <source>
        <dbReference type="ARBA" id="ARBA00004651"/>
    </source>
</evidence>
<evidence type="ECO:0000256" key="3">
    <source>
        <dbReference type="ARBA" id="ARBA00022475"/>
    </source>
</evidence>
<dbReference type="InterPro" id="IPR000731">
    <property type="entry name" value="SSD"/>
</dbReference>
<protein>
    <submittedName>
        <fullName evidence="9">MMPL family transporter</fullName>
    </submittedName>
</protein>
<feature type="transmembrane region" description="Helical" evidence="7">
    <location>
        <begin position="6"/>
        <end position="26"/>
    </location>
</feature>
<proteinExistence type="inferred from homology"/>
<feature type="transmembrane region" description="Helical" evidence="7">
    <location>
        <begin position="308"/>
        <end position="329"/>
    </location>
</feature>
<evidence type="ECO:0000256" key="4">
    <source>
        <dbReference type="ARBA" id="ARBA00022692"/>
    </source>
</evidence>
<comment type="caution">
    <text evidence="9">The sequence shown here is derived from an EMBL/GenBank/DDBJ whole genome shotgun (WGS) entry which is preliminary data.</text>
</comment>
<accession>A0A839H3R8</accession>
<dbReference type="Pfam" id="PF03176">
    <property type="entry name" value="MMPL"/>
    <property type="match status" value="2"/>
</dbReference>
<evidence type="ECO:0000313" key="9">
    <source>
        <dbReference type="EMBL" id="MBB1124571.1"/>
    </source>
</evidence>
<keyword evidence="5 7" id="KW-1133">Transmembrane helix</keyword>
<dbReference type="Proteomes" id="UP000547628">
    <property type="component" value="Unassembled WGS sequence"/>
</dbReference>
<name>A0A839H3R8_9LACO</name>
<evidence type="ECO:0000256" key="2">
    <source>
        <dbReference type="ARBA" id="ARBA00010157"/>
    </source>
</evidence>
<dbReference type="Gene3D" id="1.10.287.950">
    <property type="entry name" value="Methyl-accepting chemotaxis protein"/>
    <property type="match status" value="2"/>
</dbReference>
<evidence type="ECO:0000256" key="5">
    <source>
        <dbReference type="ARBA" id="ARBA00022989"/>
    </source>
</evidence>
<feature type="domain" description="SSD" evidence="8">
    <location>
        <begin position="198"/>
        <end position="331"/>
    </location>
</feature>
<dbReference type="InterPro" id="IPR004869">
    <property type="entry name" value="MMPL_dom"/>
</dbReference>
<feature type="transmembrane region" description="Helical" evidence="7">
    <location>
        <begin position="179"/>
        <end position="212"/>
    </location>
</feature>
<sequence>MGWLKKNHIAAIIIWLVLAVVAVVTLPDISTLVRQQGHVILPASSESARANKLAREMSTEKNTNSIVVVYHKDGKLNADDQQQINRKVKVLDEHRNRYNVTRITSARDGQDVASQLISKNRQTELVTVNIKDTAKFDHQAQQVKRQLKVKGLQTYVTSDDLLSDEFSNTTEKGIQKTEIIAIIFIFVVLVLVFRSVIIPLISLLTVGIAMIVSLSLVMNLAKYANFPISDFTQVFLVIILFGVGTDYNILLYDKFKEELGKGNQYQAINVVKQSAGRTIIYSGLSVFIGFAALSFAKFSFYQSAVSCSVGVLVLLAVLLTLNYFFMAVLGRKMFWPSKNFQIQQSSKVWHFLAQRGLHHPLLYMVILAGIAATAMLNTPHLLNYNSADEVPNSNSIKQGYLIAQRDFSKGKVSPTTIDIKLDHPLDNQKDLAAIDQTTNTIKKDPNVKAVNSVTQPTGKPIKQLYVKDQLKTVLRGLDKSQSGLTTIRSGLQDTSDQIGRANIRESVKQVQELASGSQRLANANGQFNSGLNQYITGTNRYIQGTSQLTSGIGQLRVGVNPFATGIGQVTAASQQLNQQVATVNSQIQQLNQLINNQTSGSYATMSMQLSQGTGRLTSALTAINQQVPVLENGIDQLAAGGSQLDQAGSQLYAGGSTLASSSQQLGSGINQVNGGVQQLNQQLQGMAGQVSQLETGLNQAVNGLTKVQAGINQVQSYLGELKNSPAGNQLNIPRNELGNHQLVDSYNIYMSKNRHITQISVTLKDDPSSHAATQAVKQLTQDVKAQVKATSLSKAQVAVGGQTSQIADLEKLSQSDFSRTAMIMIVGIGLALLIFTRSVLQPIVIIITLIGTYYTAIGLTAVITRQLLHESMLTWNTPFFTFIMLIALGVDYSIFLMMRYRDEELVAPGNQVKHILQAATVIGAVVMSAIVILSGTFAALIPSGVMTLIQVAIAVIIGLIILLTVLPIIMAAYVKLTYDSAVNRGIGMKP</sequence>
<evidence type="ECO:0000313" key="10">
    <source>
        <dbReference type="Proteomes" id="UP000547628"/>
    </source>
</evidence>
<feature type="transmembrane region" description="Helical" evidence="7">
    <location>
        <begin position="918"/>
        <end position="941"/>
    </location>
</feature>
<dbReference type="InterPro" id="IPR050545">
    <property type="entry name" value="Mycobact_MmpL"/>
</dbReference>
<feature type="transmembrane region" description="Helical" evidence="7">
    <location>
        <begin position="232"/>
        <end position="252"/>
    </location>
</feature>
<dbReference type="AlphaFoldDB" id="A0A839H3R8"/>
<keyword evidence="3" id="KW-1003">Cell membrane</keyword>
<keyword evidence="4 7" id="KW-0812">Transmembrane</keyword>
<reference evidence="9 10" key="1">
    <citation type="submission" date="2020-07" db="EMBL/GenBank/DDBJ databases">
        <title>Description of Limosilactobacillus balticus sp. nov., Limosilactobacillus agrestis sp. nov., Limosilactobacillus albertensis sp. nov., Limosilactobacillus rudii sp. nov., Limosilactobacillus fastidiosus sp. nov., five novel Limosilactobacillus species isolated from the vertebrate gastrointestinal tract, and proposal of 6 subspecies of Limosilactobacillus reuteri adapted to the gastrointestinal tract of specific vertebrate hosts.</title>
        <authorList>
            <person name="Li F."/>
            <person name="Cheng C."/>
            <person name="Zheng J."/>
            <person name="Quevedo R.M."/>
            <person name="Li J."/>
            <person name="Roos S."/>
            <person name="Gaenzle M.G."/>
            <person name="Walter J."/>
        </authorList>
    </citation>
    <scope>NUCLEOTIDE SEQUENCE [LARGE SCALE GENOMIC DNA]</scope>
    <source>
        <strain evidence="9 10">Lr3000</strain>
    </source>
</reference>
<dbReference type="PANTHER" id="PTHR33406:SF6">
    <property type="entry name" value="MEMBRANE PROTEIN YDGH-RELATED"/>
    <property type="match status" value="1"/>
</dbReference>
<evidence type="ECO:0000256" key="7">
    <source>
        <dbReference type="SAM" id="Phobius"/>
    </source>
</evidence>
<dbReference type="GO" id="GO:0005886">
    <property type="term" value="C:plasma membrane"/>
    <property type="evidence" value="ECO:0007669"/>
    <property type="project" value="UniProtKB-SubCell"/>
</dbReference>
<feature type="transmembrane region" description="Helical" evidence="7">
    <location>
        <begin position="817"/>
        <end position="836"/>
    </location>
</feature>
<gene>
    <name evidence="9" type="ORF">H5S41_11580</name>
</gene>
<feature type="transmembrane region" description="Helical" evidence="7">
    <location>
        <begin position="278"/>
        <end position="296"/>
    </location>
</feature>
<evidence type="ECO:0000256" key="6">
    <source>
        <dbReference type="ARBA" id="ARBA00023136"/>
    </source>
</evidence>
<feature type="transmembrane region" description="Helical" evidence="7">
    <location>
        <begin position="947"/>
        <end position="974"/>
    </location>
</feature>
<dbReference type="RefSeq" id="WP_182603422.1">
    <property type="nucleotide sequence ID" value="NZ_JACIVD010000077.1"/>
</dbReference>
<comment type="similarity">
    <text evidence="2">Belongs to the resistance-nodulation-cell division (RND) (TC 2.A.6) family. MmpL subfamily.</text>
</comment>